<comment type="cofactor">
    <cofactor evidence="1">
        <name>FMN</name>
        <dbReference type="ChEBI" id="CHEBI:58210"/>
    </cofactor>
</comment>
<organism evidence="5 6">
    <name type="scientific">Salininema proteolyticum</name>
    <dbReference type="NCBI Taxonomy" id="1607685"/>
    <lineage>
        <taxon>Bacteria</taxon>
        <taxon>Bacillati</taxon>
        <taxon>Actinomycetota</taxon>
        <taxon>Actinomycetes</taxon>
        <taxon>Glycomycetales</taxon>
        <taxon>Glycomycetaceae</taxon>
        <taxon>Salininema</taxon>
    </lineage>
</organism>
<dbReference type="PROSITE" id="PS51349">
    <property type="entry name" value="FMN_HYDROXY_ACID_DH_2"/>
    <property type="match status" value="1"/>
</dbReference>
<dbReference type="InterPro" id="IPR012133">
    <property type="entry name" value="Alpha-hydoxy_acid_DH_FMN"/>
</dbReference>
<comment type="caution">
    <text evidence="5">The sequence shown here is derived from an EMBL/GenBank/DDBJ whole genome shotgun (WGS) entry which is preliminary data.</text>
</comment>
<proteinExistence type="inferred from homology"/>
<dbReference type="EMBL" id="JBHSDK010000009">
    <property type="protein sequence ID" value="MFC4334799.1"/>
    <property type="molecule type" value="Genomic_DNA"/>
</dbReference>
<dbReference type="PANTHER" id="PTHR10578">
    <property type="entry name" value="S -2-HYDROXY-ACID OXIDASE-RELATED"/>
    <property type="match status" value="1"/>
</dbReference>
<dbReference type="InterPro" id="IPR037396">
    <property type="entry name" value="FMN_HAD"/>
</dbReference>
<dbReference type="RefSeq" id="WP_380618848.1">
    <property type="nucleotide sequence ID" value="NZ_JBHSDK010000009.1"/>
</dbReference>
<evidence type="ECO:0000256" key="1">
    <source>
        <dbReference type="ARBA" id="ARBA00001917"/>
    </source>
</evidence>
<name>A0ABV8TVG7_9ACTN</name>
<dbReference type="CDD" id="cd02809">
    <property type="entry name" value="alpha_hydroxyacid_oxid_FMN"/>
    <property type="match status" value="1"/>
</dbReference>
<reference evidence="6" key="1">
    <citation type="journal article" date="2019" name="Int. J. Syst. Evol. Microbiol.">
        <title>The Global Catalogue of Microorganisms (GCM) 10K type strain sequencing project: providing services to taxonomists for standard genome sequencing and annotation.</title>
        <authorList>
            <consortium name="The Broad Institute Genomics Platform"/>
            <consortium name="The Broad Institute Genome Sequencing Center for Infectious Disease"/>
            <person name="Wu L."/>
            <person name="Ma J."/>
        </authorList>
    </citation>
    <scope>NUCLEOTIDE SEQUENCE [LARGE SCALE GENOMIC DNA]</scope>
    <source>
        <strain evidence="6">IBRC-M 10908</strain>
    </source>
</reference>
<evidence type="ECO:0000313" key="5">
    <source>
        <dbReference type="EMBL" id="MFC4334799.1"/>
    </source>
</evidence>
<dbReference type="PANTHER" id="PTHR10578:SF143">
    <property type="entry name" value="FMN-DEPENDENT ALPHA-HYDROXY ACID DEHYDROGENASE PB1A11.03"/>
    <property type="match status" value="1"/>
</dbReference>
<keyword evidence="2 5" id="KW-0560">Oxidoreductase</keyword>
<keyword evidence="6" id="KW-1185">Reference proteome</keyword>
<evidence type="ECO:0000256" key="2">
    <source>
        <dbReference type="ARBA" id="ARBA00023002"/>
    </source>
</evidence>
<evidence type="ECO:0000259" key="4">
    <source>
        <dbReference type="PROSITE" id="PS51349"/>
    </source>
</evidence>
<comment type="similarity">
    <text evidence="3">Belongs to the FMN-dependent alpha-hydroxy acid dehydrogenase family.</text>
</comment>
<evidence type="ECO:0000313" key="6">
    <source>
        <dbReference type="Proteomes" id="UP001595823"/>
    </source>
</evidence>
<accession>A0ABV8TVG7</accession>
<evidence type="ECO:0000256" key="3">
    <source>
        <dbReference type="ARBA" id="ARBA00024042"/>
    </source>
</evidence>
<dbReference type="EC" id="1.-.-.-" evidence="5"/>
<dbReference type="PROSITE" id="PS00557">
    <property type="entry name" value="FMN_HYDROXY_ACID_DH_1"/>
    <property type="match status" value="1"/>
</dbReference>
<dbReference type="InterPro" id="IPR008259">
    <property type="entry name" value="FMN_hydac_DH_AS"/>
</dbReference>
<dbReference type="Pfam" id="PF01070">
    <property type="entry name" value="FMN_dh"/>
    <property type="match status" value="1"/>
</dbReference>
<dbReference type="GO" id="GO:0016491">
    <property type="term" value="F:oxidoreductase activity"/>
    <property type="evidence" value="ECO:0007669"/>
    <property type="project" value="UniProtKB-KW"/>
</dbReference>
<dbReference type="SUPFAM" id="SSF51395">
    <property type="entry name" value="FMN-linked oxidoreductases"/>
    <property type="match status" value="1"/>
</dbReference>
<protein>
    <submittedName>
        <fullName evidence="5">Alpha-hydroxy acid oxidase</fullName>
        <ecNumber evidence="5">1.-.-.-</ecNumber>
    </submittedName>
</protein>
<dbReference type="Gene3D" id="3.20.20.70">
    <property type="entry name" value="Aldolase class I"/>
    <property type="match status" value="1"/>
</dbReference>
<sequence>MRERDMQPDHLVTVADFQEASRHAISEPAWDYITGGSGDEITVRANTSVFEERRILPRMLRETSSIDTRTTILGAESGKPFAIAPMALQRLFHPEGEIATARAAARNDIPFSLATLSSIEMAKVVEHGGQFFFQLYWLRDRGLMAEMLAGAETFGCRAVILTVDAPPLGHRLRDVRNGFRLPDDVYPANIVSEDDEAAESLRDSVDLTFDTSLNWDDLEWIKEHCSLPLVIKGLLHPDDARAAVEHGADGIVVSNHGGRQLDQAVTSLEVLPLIREAVGPDLELVLDSGVRSGRDVLLALARGADSVFIGRPALWGLAVAGADGVSQVLGILEAELLDAMSLSGTRTIAEAKELAVW</sequence>
<dbReference type="InterPro" id="IPR000262">
    <property type="entry name" value="FMN-dep_DH"/>
</dbReference>
<dbReference type="InterPro" id="IPR013785">
    <property type="entry name" value="Aldolase_TIM"/>
</dbReference>
<gene>
    <name evidence="5" type="ORF">ACFPET_06275</name>
</gene>
<dbReference type="Proteomes" id="UP001595823">
    <property type="component" value="Unassembled WGS sequence"/>
</dbReference>
<dbReference type="PIRSF" id="PIRSF000138">
    <property type="entry name" value="Al-hdrx_acd_dh"/>
    <property type="match status" value="1"/>
</dbReference>
<feature type="domain" description="FMN hydroxy acid dehydrogenase" evidence="4">
    <location>
        <begin position="6"/>
        <end position="357"/>
    </location>
</feature>